<protein>
    <recommendedName>
        <fullName evidence="8 9">Elongation factor P</fullName>
        <shortName evidence="8">EF-P</shortName>
    </recommendedName>
</protein>
<comment type="subcellular location">
    <subcellularLocation>
        <location evidence="1 8">Cytoplasm</location>
    </subcellularLocation>
</comment>
<feature type="domain" description="Translation elongation factor P/YeiP central" evidence="12">
    <location>
        <begin position="67"/>
        <end position="121"/>
    </location>
</feature>
<dbReference type="NCBIfam" id="TIGR00038">
    <property type="entry name" value="efp"/>
    <property type="match status" value="1"/>
</dbReference>
<dbReference type="Pfam" id="PF01132">
    <property type="entry name" value="EFP"/>
    <property type="match status" value="1"/>
</dbReference>
<evidence type="ECO:0000313" key="13">
    <source>
        <dbReference type="EMBL" id="AUW93512.1"/>
    </source>
</evidence>
<dbReference type="CDD" id="cd05794">
    <property type="entry name" value="S1_EF-P_repeat_2"/>
    <property type="match status" value="1"/>
</dbReference>
<dbReference type="SMART" id="SM01185">
    <property type="entry name" value="EFP"/>
    <property type="match status" value="1"/>
</dbReference>
<comment type="similarity">
    <text evidence="3 8 10">Belongs to the elongation factor P family.</text>
</comment>
<dbReference type="InterPro" id="IPR008991">
    <property type="entry name" value="Translation_prot_SH3-like_sf"/>
</dbReference>
<dbReference type="InterPro" id="IPR011768">
    <property type="entry name" value="Transl_elongation_fac_P"/>
</dbReference>
<evidence type="ECO:0000256" key="10">
    <source>
        <dbReference type="RuleBase" id="RU004389"/>
    </source>
</evidence>
<keyword evidence="6 8" id="KW-0648">Protein biosynthesis</keyword>
<dbReference type="SUPFAM" id="SSF50104">
    <property type="entry name" value="Translation proteins SH3-like domain"/>
    <property type="match status" value="1"/>
</dbReference>
<evidence type="ECO:0000259" key="12">
    <source>
        <dbReference type="SMART" id="SM01185"/>
    </source>
</evidence>
<dbReference type="InterPro" id="IPR001059">
    <property type="entry name" value="Transl_elong_P/YeiP_cen"/>
</dbReference>
<dbReference type="InterPro" id="IPR012340">
    <property type="entry name" value="NA-bd_OB-fold"/>
</dbReference>
<dbReference type="PANTHER" id="PTHR30053:SF12">
    <property type="entry name" value="ELONGATION FACTOR P (EF-P) FAMILY PROTEIN"/>
    <property type="match status" value="1"/>
</dbReference>
<dbReference type="InterPro" id="IPR020599">
    <property type="entry name" value="Transl_elong_fac_P/YeiP"/>
</dbReference>
<dbReference type="Gene3D" id="2.30.30.30">
    <property type="match status" value="1"/>
</dbReference>
<evidence type="ECO:0000256" key="2">
    <source>
        <dbReference type="ARBA" id="ARBA00004815"/>
    </source>
</evidence>
<evidence type="ECO:0000259" key="11">
    <source>
        <dbReference type="SMART" id="SM00841"/>
    </source>
</evidence>
<evidence type="ECO:0000256" key="6">
    <source>
        <dbReference type="ARBA" id="ARBA00022917"/>
    </source>
</evidence>
<proteinExistence type="inferred from homology"/>
<sequence length="187" mass="20398">MISSNDFRNGVTIELDGVLYQVIEFQHVKPGKGSAFVRTKLKNLQTGGVVDRTFNAGERVPAAKVEKHEMQFLYSSGDEYTFMDTESFEQMTLSAADIGDGVKFLKENMICYVVLFKGASIGVELPNSVTLEIVETEPGFKGDTATGATKLAKLETGATVKVPLFVEQGEKINVDTRTGLYLGRANS</sequence>
<dbReference type="Pfam" id="PF08207">
    <property type="entry name" value="EFP_N"/>
    <property type="match status" value="1"/>
</dbReference>
<dbReference type="HAMAP" id="MF_00141">
    <property type="entry name" value="EF_P"/>
    <property type="match status" value="1"/>
</dbReference>
<keyword evidence="4 8" id="KW-0963">Cytoplasm</keyword>
<dbReference type="InterPro" id="IPR013185">
    <property type="entry name" value="Transl_elong_KOW-like"/>
</dbReference>
<evidence type="ECO:0000256" key="5">
    <source>
        <dbReference type="ARBA" id="ARBA00022768"/>
    </source>
</evidence>
<comment type="pathway">
    <text evidence="2 8">Protein biosynthesis; polypeptide chain elongation.</text>
</comment>
<dbReference type="InterPro" id="IPR014722">
    <property type="entry name" value="Rib_uL2_dom2"/>
</dbReference>
<dbReference type="GO" id="GO:0003746">
    <property type="term" value="F:translation elongation factor activity"/>
    <property type="evidence" value="ECO:0007669"/>
    <property type="project" value="UniProtKB-KW"/>
</dbReference>
<dbReference type="SUPFAM" id="SSF50249">
    <property type="entry name" value="Nucleic acid-binding proteins"/>
    <property type="match status" value="2"/>
</dbReference>
<dbReference type="CDD" id="cd04470">
    <property type="entry name" value="S1_EF-P_repeat_1"/>
    <property type="match status" value="1"/>
</dbReference>
<dbReference type="SMART" id="SM00841">
    <property type="entry name" value="Elong-fact-P_C"/>
    <property type="match status" value="1"/>
</dbReference>
<gene>
    <name evidence="8" type="primary">efp</name>
    <name evidence="13" type="ORF">BXT84_05775</name>
</gene>
<evidence type="ECO:0000256" key="9">
    <source>
        <dbReference type="NCBIfam" id="TIGR00038"/>
    </source>
</evidence>
<dbReference type="PIRSF" id="PIRSF005901">
    <property type="entry name" value="EF-P"/>
    <property type="match status" value="1"/>
</dbReference>
<dbReference type="Pfam" id="PF09285">
    <property type="entry name" value="Elong-fact-P_C"/>
    <property type="match status" value="1"/>
</dbReference>
<evidence type="ECO:0000256" key="4">
    <source>
        <dbReference type="ARBA" id="ARBA00022490"/>
    </source>
</evidence>
<dbReference type="InterPro" id="IPR015365">
    <property type="entry name" value="Elong-fact-P_C"/>
</dbReference>
<dbReference type="PROSITE" id="PS01275">
    <property type="entry name" value="EFP"/>
    <property type="match status" value="1"/>
</dbReference>
<dbReference type="RefSeq" id="WP_103375267.1">
    <property type="nucleotide sequence ID" value="NZ_CP133983.1"/>
</dbReference>
<comment type="function">
    <text evidence="7 8">Involved in peptide bond synthesis. Stimulates efficient translation and peptide-bond synthesis on native or reconstituted 70S ribosomes in vitro. Probably functions indirectly by altering the affinity of the ribosome for aminoacyl-tRNA, thus increasing their reactivity as acceptors for peptidyl transferase.</text>
</comment>
<dbReference type="InterPro" id="IPR013852">
    <property type="entry name" value="Transl_elong_P/YeiP_CS"/>
</dbReference>
<evidence type="ECO:0000256" key="8">
    <source>
        <dbReference type="HAMAP-Rule" id="MF_00141"/>
    </source>
</evidence>
<organism evidence="13 14">
    <name type="scientific">Sulfobacillus thermotolerans</name>
    <dbReference type="NCBI Taxonomy" id="338644"/>
    <lineage>
        <taxon>Bacteria</taxon>
        <taxon>Bacillati</taxon>
        <taxon>Bacillota</taxon>
        <taxon>Clostridia</taxon>
        <taxon>Eubacteriales</taxon>
        <taxon>Clostridiales Family XVII. Incertae Sedis</taxon>
        <taxon>Sulfobacillus</taxon>
    </lineage>
</organism>
<evidence type="ECO:0000313" key="14">
    <source>
        <dbReference type="Proteomes" id="UP000325292"/>
    </source>
</evidence>
<dbReference type="Proteomes" id="UP000325292">
    <property type="component" value="Chromosome"/>
</dbReference>
<feature type="domain" description="Elongation factor P C-terminal" evidence="11">
    <location>
        <begin position="129"/>
        <end position="184"/>
    </location>
</feature>
<dbReference type="NCBIfam" id="NF001810">
    <property type="entry name" value="PRK00529.1"/>
    <property type="match status" value="1"/>
</dbReference>
<evidence type="ECO:0000256" key="7">
    <source>
        <dbReference type="ARBA" id="ARBA00025469"/>
    </source>
</evidence>
<dbReference type="Gene3D" id="2.40.50.140">
    <property type="entry name" value="Nucleic acid-binding proteins"/>
    <property type="match status" value="2"/>
</dbReference>
<evidence type="ECO:0000256" key="1">
    <source>
        <dbReference type="ARBA" id="ARBA00004496"/>
    </source>
</evidence>
<evidence type="ECO:0000256" key="3">
    <source>
        <dbReference type="ARBA" id="ARBA00009479"/>
    </source>
</evidence>
<dbReference type="EMBL" id="CP019454">
    <property type="protein sequence ID" value="AUW93512.1"/>
    <property type="molecule type" value="Genomic_DNA"/>
</dbReference>
<keyword evidence="14" id="KW-1185">Reference proteome</keyword>
<reference evidence="13 14" key="1">
    <citation type="journal article" date="2019" name="Sci. Rep.">
        <title>Sulfobacillus thermotolerans: new insights into resistance and metabolic capacities of acidophilic chemolithotrophs.</title>
        <authorList>
            <person name="Panyushkina A.E."/>
            <person name="Babenko V.V."/>
            <person name="Nikitina A.S."/>
            <person name="Selezneva O.V."/>
            <person name="Tsaplina I.A."/>
            <person name="Letarova M.A."/>
            <person name="Kostryukova E.S."/>
            <person name="Letarov A.V."/>
        </authorList>
    </citation>
    <scope>NUCLEOTIDE SEQUENCE [LARGE SCALE GENOMIC DNA]</scope>
    <source>
        <strain evidence="13 14">Kr1</strain>
    </source>
</reference>
<accession>A0ABN5GZE7</accession>
<keyword evidence="5 8" id="KW-0251">Elongation factor</keyword>
<dbReference type="PANTHER" id="PTHR30053">
    <property type="entry name" value="ELONGATION FACTOR P"/>
    <property type="match status" value="1"/>
</dbReference>
<name>A0ABN5GZE7_9FIRM</name>